<dbReference type="EMBL" id="JAUKUA010000007">
    <property type="protein sequence ID" value="KAK0704899.1"/>
    <property type="molecule type" value="Genomic_DNA"/>
</dbReference>
<dbReference type="AlphaFoldDB" id="A0AA40DIK4"/>
<name>A0AA40DIK4_9PEZI</name>
<dbReference type="InterPro" id="IPR007751">
    <property type="entry name" value="DUF676_lipase-like"/>
</dbReference>
<keyword evidence="5" id="KW-0256">Endoplasmic reticulum</keyword>
<dbReference type="Pfam" id="PF05057">
    <property type="entry name" value="DUF676"/>
    <property type="match status" value="1"/>
</dbReference>
<evidence type="ECO:0000259" key="8">
    <source>
        <dbReference type="Pfam" id="PF05057"/>
    </source>
</evidence>
<dbReference type="InterPro" id="IPR029058">
    <property type="entry name" value="AB_hydrolase_fold"/>
</dbReference>
<dbReference type="PANTHER" id="PTHR48182:SF2">
    <property type="entry name" value="PROTEIN SERAC1"/>
    <property type="match status" value="1"/>
</dbReference>
<evidence type="ECO:0000256" key="6">
    <source>
        <dbReference type="ARBA" id="ARBA00023128"/>
    </source>
</evidence>
<dbReference type="Gene3D" id="3.40.50.1820">
    <property type="entry name" value="alpha/beta hydrolase"/>
    <property type="match status" value="1"/>
</dbReference>
<evidence type="ECO:0000256" key="1">
    <source>
        <dbReference type="ARBA" id="ARBA00004173"/>
    </source>
</evidence>
<dbReference type="SUPFAM" id="SSF53474">
    <property type="entry name" value="alpha/beta-Hydrolases"/>
    <property type="match status" value="1"/>
</dbReference>
<dbReference type="GO" id="GO:0005783">
    <property type="term" value="C:endoplasmic reticulum"/>
    <property type="evidence" value="ECO:0007669"/>
    <property type="project" value="UniProtKB-SubCell"/>
</dbReference>
<keyword evidence="10" id="KW-1185">Reference proteome</keyword>
<gene>
    <name evidence="9" type="ORF">B0H67DRAFT_363684</name>
</gene>
<organism evidence="9 10">
    <name type="scientific">Lasiosphaeris hirsuta</name>
    <dbReference type="NCBI Taxonomy" id="260670"/>
    <lineage>
        <taxon>Eukaryota</taxon>
        <taxon>Fungi</taxon>
        <taxon>Dikarya</taxon>
        <taxon>Ascomycota</taxon>
        <taxon>Pezizomycotina</taxon>
        <taxon>Sordariomycetes</taxon>
        <taxon>Sordariomycetidae</taxon>
        <taxon>Sordariales</taxon>
        <taxon>Lasiosphaeriaceae</taxon>
        <taxon>Lasiosphaeris</taxon>
    </lineage>
</organism>
<comment type="caution">
    <text evidence="9">The sequence shown here is derived from an EMBL/GenBank/DDBJ whole genome shotgun (WGS) entry which is preliminary data.</text>
</comment>
<keyword evidence="7" id="KW-0472">Membrane</keyword>
<proteinExistence type="inferred from homology"/>
<evidence type="ECO:0000313" key="9">
    <source>
        <dbReference type="EMBL" id="KAK0704899.1"/>
    </source>
</evidence>
<dbReference type="GO" id="GO:0016020">
    <property type="term" value="C:membrane"/>
    <property type="evidence" value="ECO:0007669"/>
    <property type="project" value="UniProtKB-SubCell"/>
</dbReference>
<feature type="domain" description="DUF676" evidence="8">
    <location>
        <begin position="62"/>
        <end position="194"/>
    </location>
</feature>
<evidence type="ECO:0000256" key="2">
    <source>
        <dbReference type="ARBA" id="ARBA00004240"/>
    </source>
</evidence>
<keyword evidence="6" id="KW-0496">Mitochondrion</keyword>
<evidence type="ECO:0000256" key="5">
    <source>
        <dbReference type="ARBA" id="ARBA00022824"/>
    </source>
</evidence>
<sequence>MDSSKSTEIEQAGFIPAERKKTLSFSEKLFRRSRTAESEIRDPKPWGIRVLYSPSDAIVDLVFVHGLKGHRENTWSQGENGPPWPQTLLPRKMQNARVLTFGYDATPIAWGSGSSISGNRIGDHSKNLLTAVAASRLEGKNQPHRPIIFVAHSLGGLVCKDALLAARSSPEEHLRRVFEQTCGVLFLGTPHSGASLATVAEKTARLLGPTTSKPNLKILKVLKKDSEVLGRIQADFHALLQCRNAAGKGELPIQVTCFYEELIYPGLGDVIVSTDSAVLPGYTGIGIRAHHRNMARFASENSPGFGSVVSELQRFVNAAAYFGGSSTDSRMATISPSRVAKGVSSCGSTMMSWQGTDYADITILGNVVKSNIVHGSQTIRGDLIFSG</sequence>
<reference evidence="9" key="1">
    <citation type="submission" date="2023-06" db="EMBL/GenBank/DDBJ databases">
        <title>Genome-scale phylogeny and comparative genomics of the fungal order Sordariales.</title>
        <authorList>
            <consortium name="Lawrence Berkeley National Laboratory"/>
            <person name="Hensen N."/>
            <person name="Bonometti L."/>
            <person name="Westerberg I."/>
            <person name="Brannstrom I.O."/>
            <person name="Guillou S."/>
            <person name="Cros-Aarteil S."/>
            <person name="Calhoun S."/>
            <person name="Haridas S."/>
            <person name="Kuo A."/>
            <person name="Mondo S."/>
            <person name="Pangilinan J."/>
            <person name="Riley R."/>
            <person name="Labutti K."/>
            <person name="Andreopoulos B."/>
            <person name="Lipzen A."/>
            <person name="Chen C."/>
            <person name="Yanf M."/>
            <person name="Daum C."/>
            <person name="Ng V."/>
            <person name="Clum A."/>
            <person name="Steindorff A."/>
            <person name="Ohm R."/>
            <person name="Martin F."/>
            <person name="Silar P."/>
            <person name="Natvig D."/>
            <person name="Lalanne C."/>
            <person name="Gautier V."/>
            <person name="Ament-Velasquez S.L."/>
            <person name="Kruys A."/>
            <person name="Hutchinson M.I."/>
            <person name="Powell A.J."/>
            <person name="Barry K."/>
            <person name="Miller A.N."/>
            <person name="Grigoriev I.V."/>
            <person name="Debuchy R."/>
            <person name="Gladieux P."/>
            <person name="Thoren M.H."/>
            <person name="Johannesson H."/>
        </authorList>
    </citation>
    <scope>NUCLEOTIDE SEQUENCE</scope>
    <source>
        <strain evidence="9">SMH4607-1</strain>
    </source>
</reference>
<comment type="subcellular location">
    <subcellularLocation>
        <location evidence="2">Endoplasmic reticulum</location>
    </subcellularLocation>
    <subcellularLocation>
        <location evidence="3">Membrane</location>
    </subcellularLocation>
    <subcellularLocation>
        <location evidence="1">Mitochondrion</location>
    </subcellularLocation>
</comment>
<evidence type="ECO:0000313" key="10">
    <source>
        <dbReference type="Proteomes" id="UP001172102"/>
    </source>
</evidence>
<dbReference type="InterPro" id="IPR052374">
    <property type="entry name" value="SERAC1"/>
</dbReference>
<dbReference type="Proteomes" id="UP001172102">
    <property type="component" value="Unassembled WGS sequence"/>
</dbReference>
<dbReference type="GO" id="GO:0005739">
    <property type="term" value="C:mitochondrion"/>
    <property type="evidence" value="ECO:0007669"/>
    <property type="project" value="UniProtKB-SubCell"/>
</dbReference>
<accession>A0AA40DIK4</accession>
<protein>
    <recommendedName>
        <fullName evidence="8">DUF676 domain-containing protein</fullName>
    </recommendedName>
</protein>
<evidence type="ECO:0000256" key="4">
    <source>
        <dbReference type="ARBA" id="ARBA00007920"/>
    </source>
</evidence>
<evidence type="ECO:0000256" key="3">
    <source>
        <dbReference type="ARBA" id="ARBA00004370"/>
    </source>
</evidence>
<dbReference type="PANTHER" id="PTHR48182">
    <property type="entry name" value="PROTEIN SERAC1"/>
    <property type="match status" value="1"/>
</dbReference>
<comment type="similarity">
    <text evidence="4">Belongs to the putative lipase ROG1 family.</text>
</comment>
<evidence type="ECO:0000256" key="7">
    <source>
        <dbReference type="ARBA" id="ARBA00023136"/>
    </source>
</evidence>